<keyword evidence="3" id="KW-1185">Reference proteome</keyword>
<accession>A0ABQ8CHP5</accession>
<dbReference type="EMBL" id="JAGKQM010000008">
    <property type="protein sequence ID" value="KAH0916563.1"/>
    <property type="molecule type" value="Genomic_DNA"/>
</dbReference>
<reference evidence="2 3" key="1">
    <citation type="submission" date="2021-05" db="EMBL/GenBank/DDBJ databases">
        <title>Genome Assembly of Synthetic Allotetraploid Brassica napus Reveals Homoeologous Exchanges between Subgenomes.</title>
        <authorList>
            <person name="Davis J.T."/>
        </authorList>
    </citation>
    <scope>NUCLEOTIDE SEQUENCE [LARGE SCALE GENOMIC DNA]</scope>
    <source>
        <strain evidence="3">cv. Da-Ae</strain>
        <tissue evidence="2">Seedling</tissue>
    </source>
</reference>
<sequence>MHTNMMSSVEAKKSANPSPTQVKKTGLLFFDGERSKPTKEDVEKAKKEMNKMKMDIALGREVEEKNP</sequence>
<organism evidence="2 3">
    <name type="scientific">Brassica napus</name>
    <name type="common">Rape</name>
    <dbReference type="NCBI Taxonomy" id="3708"/>
    <lineage>
        <taxon>Eukaryota</taxon>
        <taxon>Viridiplantae</taxon>
        <taxon>Streptophyta</taxon>
        <taxon>Embryophyta</taxon>
        <taxon>Tracheophyta</taxon>
        <taxon>Spermatophyta</taxon>
        <taxon>Magnoliopsida</taxon>
        <taxon>eudicotyledons</taxon>
        <taxon>Gunneridae</taxon>
        <taxon>Pentapetalae</taxon>
        <taxon>rosids</taxon>
        <taxon>malvids</taxon>
        <taxon>Brassicales</taxon>
        <taxon>Brassicaceae</taxon>
        <taxon>Brassiceae</taxon>
        <taxon>Brassica</taxon>
    </lineage>
</organism>
<gene>
    <name evidence="2" type="ORF">HID58_031009</name>
</gene>
<evidence type="ECO:0000313" key="3">
    <source>
        <dbReference type="Proteomes" id="UP000824890"/>
    </source>
</evidence>
<evidence type="ECO:0000313" key="2">
    <source>
        <dbReference type="EMBL" id="KAH0916563.1"/>
    </source>
</evidence>
<evidence type="ECO:0000256" key="1">
    <source>
        <dbReference type="SAM" id="MobiDB-lite"/>
    </source>
</evidence>
<feature type="compositionally biased region" description="Basic and acidic residues" evidence="1">
    <location>
        <begin position="31"/>
        <end position="48"/>
    </location>
</feature>
<protein>
    <submittedName>
        <fullName evidence="2">Uncharacterized protein</fullName>
    </submittedName>
</protein>
<comment type="caution">
    <text evidence="2">The sequence shown here is derived from an EMBL/GenBank/DDBJ whole genome shotgun (WGS) entry which is preliminary data.</text>
</comment>
<feature type="region of interest" description="Disordered" evidence="1">
    <location>
        <begin position="1"/>
        <end position="48"/>
    </location>
</feature>
<dbReference type="Proteomes" id="UP000824890">
    <property type="component" value="Unassembled WGS sequence"/>
</dbReference>
<name>A0ABQ8CHP5_BRANA</name>
<proteinExistence type="predicted"/>